<keyword evidence="13" id="KW-1185">Reference proteome</keyword>
<evidence type="ECO:0000256" key="3">
    <source>
        <dbReference type="ARBA" id="ARBA00022600"/>
    </source>
</evidence>
<feature type="region of interest" description="Disordered" evidence="11">
    <location>
        <begin position="1"/>
        <end position="95"/>
    </location>
</feature>
<dbReference type="Pfam" id="PF05395">
    <property type="entry name" value="DARPP-32"/>
    <property type="match status" value="1"/>
</dbReference>
<comment type="subunit">
    <text evidence="8">Interacts with PPP1R15A.</text>
</comment>
<evidence type="ECO:0000256" key="5">
    <source>
        <dbReference type="ARBA" id="ARBA00023272"/>
    </source>
</evidence>
<sequence length="185" mass="19304">MDLNKGKCRVLPLGRNHPLHQDRPNSPRKIQFTVPLLEPHLDPEAAEQIRRRRPTPANLVLSSDQSSPGRGSRSAHPSPGGAAAGDTVPGTPAWGHPCWHGEQGTPAVTFKSSAVTGPTQCVAFGEGGSDPAGGCVTAPLPPYPSWWLCLSPALGTPPVAGRLCPQVPPPDPAPTLGVNKPTPWG</sequence>
<comment type="function">
    <text evidence="7">Inhibitor of protein-phosphatase 1. This protein may be important in hormonal control of glycogen metabolism. Hormones that elevate intracellular cAMP increase I-1 activity in many tissues. I-1 activation may impose cAMP control over proteins that are not directly phosphorylated by PKA. Following a rise in intracellular calcium, I-1 is inactivated by calcineurin (or PP2B). Does not inhibit type-2 phosphatases.</text>
</comment>
<dbReference type="InterPro" id="IPR008466">
    <property type="entry name" value="PPP1R1A/B/C"/>
</dbReference>
<keyword evidence="4" id="KW-0007">Acetylation</keyword>
<evidence type="ECO:0000256" key="8">
    <source>
        <dbReference type="ARBA" id="ARBA00038671"/>
    </source>
</evidence>
<evidence type="ECO:0000313" key="12">
    <source>
        <dbReference type="Ensembl" id="ENSCPGP00000003172.1"/>
    </source>
</evidence>
<evidence type="ECO:0000256" key="1">
    <source>
        <dbReference type="ARBA" id="ARBA00007775"/>
    </source>
</evidence>
<protein>
    <recommendedName>
        <fullName evidence="9">Protein phosphatase 1 regulatory subunit 1A</fullName>
    </recommendedName>
    <alternativeName>
        <fullName evidence="10">Protein phosphatase inhibitor 1</fullName>
    </alternativeName>
</protein>
<keyword evidence="2" id="KW-0597">Phosphoprotein</keyword>
<evidence type="ECO:0000256" key="7">
    <source>
        <dbReference type="ARBA" id="ARBA00037661"/>
    </source>
</evidence>
<dbReference type="Ensembl" id="ENSCPGT00000003486.1">
    <property type="protein sequence ID" value="ENSCPGP00000003172.1"/>
    <property type="gene ID" value="ENSCPGG00000002336.1"/>
</dbReference>
<dbReference type="AlphaFoldDB" id="A0A8C3JBA1"/>
<evidence type="ECO:0000256" key="9">
    <source>
        <dbReference type="ARBA" id="ARBA00040692"/>
    </source>
</evidence>
<dbReference type="Proteomes" id="UP000694419">
    <property type="component" value="Unplaced"/>
</dbReference>
<evidence type="ECO:0000256" key="4">
    <source>
        <dbReference type="ARBA" id="ARBA00022990"/>
    </source>
</evidence>
<keyword evidence="3" id="KW-0321">Glycogen metabolism</keyword>
<proteinExistence type="inferred from homology"/>
<keyword evidence="5" id="KW-0650">Protein phosphatase inhibitor</keyword>
<accession>A0A8C3JBA1</accession>
<dbReference type="PANTHER" id="PTHR15417">
    <property type="entry name" value="PROTEIN PHOSPHATASE INHIBITOR AND DOPAMINE- AND CAMP-REGULATED NEURONAL PHOSPHOPROTEIN"/>
    <property type="match status" value="1"/>
</dbReference>
<evidence type="ECO:0000313" key="13">
    <source>
        <dbReference type="Proteomes" id="UP000694419"/>
    </source>
</evidence>
<evidence type="ECO:0000256" key="2">
    <source>
        <dbReference type="ARBA" id="ARBA00022553"/>
    </source>
</evidence>
<dbReference type="PANTHER" id="PTHR15417:SF4">
    <property type="entry name" value="PROTEIN PHOSPHATASE 1 REGULATORY SUBUNIT 1A"/>
    <property type="match status" value="1"/>
</dbReference>
<dbReference type="GO" id="GO:0004864">
    <property type="term" value="F:protein phosphatase inhibitor activity"/>
    <property type="evidence" value="ECO:0007669"/>
    <property type="project" value="UniProtKB-KW"/>
</dbReference>
<comment type="similarity">
    <text evidence="1">Belongs to the protein phosphatase inhibitor 1 family.</text>
</comment>
<organism evidence="12 13">
    <name type="scientific">Calidris pygmaea</name>
    <name type="common">Spoon-billed sandpiper</name>
    <dbReference type="NCBI Taxonomy" id="425635"/>
    <lineage>
        <taxon>Eukaryota</taxon>
        <taxon>Metazoa</taxon>
        <taxon>Chordata</taxon>
        <taxon>Craniata</taxon>
        <taxon>Vertebrata</taxon>
        <taxon>Euteleostomi</taxon>
        <taxon>Archelosauria</taxon>
        <taxon>Archosauria</taxon>
        <taxon>Dinosauria</taxon>
        <taxon>Saurischia</taxon>
        <taxon>Theropoda</taxon>
        <taxon>Coelurosauria</taxon>
        <taxon>Aves</taxon>
        <taxon>Neognathae</taxon>
        <taxon>Neoaves</taxon>
        <taxon>Charadriiformes</taxon>
        <taxon>Scolopacidae</taxon>
        <taxon>Calidris</taxon>
    </lineage>
</organism>
<reference evidence="12" key="2">
    <citation type="submission" date="2025-09" db="UniProtKB">
        <authorList>
            <consortium name="Ensembl"/>
        </authorList>
    </citation>
    <scope>IDENTIFICATION</scope>
</reference>
<feature type="region of interest" description="Disordered" evidence="11">
    <location>
        <begin position="166"/>
        <end position="185"/>
    </location>
</feature>
<name>A0A8C3JBA1_9CHAR</name>
<feature type="compositionally biased region" description="Low complexity" evidence="11">
    <location>
        <begin position="66"/>
        <end position="85"/>
    </location>
</feature>
<feature type="compositionally biased region" description="Basic and acidic residues" evidence="11">
    <location>
        <begin position="39"/>
        <end position="49"/>
    </location>
</feature>
<evidence type="ECO:0000256" key="10">
    <source>
        <dbReference type="ARBA" id="ARBA00042082"/>
    </source>
</evidence>
<dbReference type="GO" id="GO:0035556">
    <property type="term" value="P:intracellular signal transduction"/>
    <property type="evidence" value="ECO:0007669"/>
    <property type="project" value="TreeGrafter"/>
</dbReference>
<reference evidence="12" key="1">
    <citation type="submission" date="2025-08" db="UniProtKB">
        <authorList>
            <consortium name="Ensembl"/>
        </authorList>
    </citation>
    <scope>IDENTIFICATION</scope>
</reference>
<evidence type="ECO:0000256" key="11">
    <source>
        <dbReference type="SAM" id="MobiDB-lite"/>
    </source>
</evidence>
<keyword evidence="6" id="KW-0119">Carbohydrate metabolism</keyword>
<evidence type="ECO:0000256" key="6">
    <source>
        <dbReference type="ARBA" id="ARBA00023277"/>
    </source>
</evidence>
<dbReference type="GO" id="GO:0005977">
    <property type="term" value="P:glycogen metabolic process"/>
    <property type="evidence" value="ECO:0007669"/>
    <property type="project" value="UniProtKB-KW"/>
</dbReference>
<dbReference type="GO" id="GO:0005737">
    <property type="term" value="C:cytoplasm"/>
    <property type="evidence" value="ECO:0007669"/>
    <property type="project" value="TreeGrafter"/>
</dbReference>